<dbReference type="EMBL" id="CM056787">
    <property type="protein sequence ID" value="KAJ8733184.1"/>
    <property type="molecule type" value="Genomic_DNA"/>
</dbReference>
<evidence type="ECO:0000313" key="1">
    <source>
        <dbReference type="EMBL" id="KAJ8733184.1"/>
    </source>
</evidence>
<protein>
    <submittedName>
        <fullName evidence="1">Uncharacterized protein</fullName>
    </submittedName>
</protein>
<reference evidence="1" key="1">
    <citation type="submission" date="2023-03" db="EMBL/GenBank/DDBJ databases">
        <title>Chromosome-level genomes of two armyworms, Mythimna separata and Mythimna loreyi, provide insights into the biosynthesis and reception of sex pheromones.</title>
        <authorList>
            <person name="Zhao H."/>
        </authorList>
    </citation>
    <scope>NUCLEOTIDE SEQUENCE</scope>
    <source>
        <strain evidence="1">BeijingLab</strain>
    </source>
</reference>
<gene>
    <name evidence="1" type="ORF">PYW08_001482</name>
</gene>
<proteinExistence type="predicted"/>
<dbReference type="Proteomes" id="UP001231649">
    <property type="component" value="Chromosome 11"/>
</dbReference>
<sequence>MRALNIIRWKSVVCSVPKTTSIRHSSHLSSFKDSLHAAKNVVIISGEDISSESGLPTYGSNEHWRKYQALSLATSGAFLTFPSLVWEFHHHRREIATQAQPNETHKAIAQFEEKYGSDKSITVITQSIDGLHARAGTKNLIELHGSLFKTRCIRCNEVLTNNDSPICEVLANKGSPDIQDTHSDIPEKLLPHCSCSGLLRPHIVWFGESLEPSVVEKAEEAISTCEVCLVIGSAASVFPGAIYASDAIQRGAIAAEFNNSPSSIVEFHYFFEGPYSRTVSEALGL</sequence>
<accession>A0ACC2R5B9</accession>
<keyword evidence="2" id="KW-1185">Reference proteome</keyword>
<comment type="caution">
    <text evidence="1">The sequence shown here is derived from an EMBL/GenBank/DDBJ whole genome shotgun (WGS) entry which is preliminary data.</text>
</comment>
<evidence type="ECO:0000313" key="2">
    <source>
        <dbReference type="Proteomes" id="UP001231649"/>
    </source>
</evidence>
<name>A0ACC2R5B9_9NEOP</name>
<organism evidence="1 2">
    <name type="scientific">Mythimna loreyi</name>
    <dbReference type="NCBI Taxonomy" id="667449"/>
    <lineage>
        <taxon>Eukaryota</taxon>
        <taxon>Metazoa</taxon>
        <taxon>Ecdysozoa</taxon>
        <taxon>Arthropoda</taxon>
        <taxon>Hexapoda</taxon>
        <taxon>Insecta</taxon>
        <taxon>Pterygota</taxon>
        <taxon>Neoptera</taxon>
        <taxon>Endopterygota</taxon>
        <taxon>Lepidoptera</taxon>
        <taxon>Glossata</taxon>
        <taxon>Ditrysia</taxon>
        <taxon>Noctuoidea</taxon>
        <taxon>Noctuidae</taxon>
        <taxon>Noctuinae</taxon>
        <taxon>Hadenini</taxon>
        <taxon>Mythimna</taxon>
    </lineage>
</organism>